<dbReference type="Pfam" id="PF01315">
    <property type="entry name" value="Ald_Xan_dh_C"/>
    <property type="match status" value="1"/>
</dbReference>
<dbReference type="InterPro" id="IPR016208">
    <property type="entry name" value="Ald_Oxase/xanthine_DH-like"/>
</dbReference>
<dbReference type="InterPro" id="IPR046867">
    <property type="entry name" value="AldOxase/xan_DH_MoCoBD2"/>
</dbReference>
<reference evidence="4 5" key="1">
    <citation type="submission" date="2019-12" db="EMBL/GenBank/DDBJ databases">
        <title>Comparative genomics gives insights into the taxonomy of the Azoarcus-Aromatoleum group and reveals separate origins of nif in the plant-associated Azoarcus and non-plant-associated Aromatoleum sub-groups.</title>
        <authorList>
            <person name="Lafos M."/>
            <person name="Maluk M."/>
            <person name="Batista M."/>
            <person name="Junghare M."/>
            <person name="Carmona M."/>
            <person name="Faoro H."/>
            <person name="Cruz L.M."/>
            <person name="Battistoni F."/>
            <person name="De Souza E."/>
            <person name="Pedrosa F."/>
            <person name="Chen W.-M."/>
            <person name="Poole P.S."/>
            <person name="Dixon R.A."/>
            <person name="James E.K."/>
        </authorList>
    </citation>
    <scope>NUCLEOTIDE SEQUENCE [LARGE SCALE GENOMIC DNA]</scope>
    <source>
        <strain evidence="4 5">ToN1</strain>
    </source>
</reference>
<dbReference type="InterPro" id="IPR008274">
    <property type="entry name" value="AldOxase/xan_DH_MoCoBD1"/>
</dbReference>
<dbReference type="SUPFAM" id="SSF56003">
    <property type="entry name" value="Molybdenum cofactor-binding domain"/>
    <property type="match status" value="1"/>
</dbReference>
<dbReference type="Pfam" id="PF20256">
    <property type="entry name" value="MoCoBD_2"/>
    <property type="match status" value="1"/>
</dbReference>
<evidence type="ECO:0000256" key="2">
    <source>
        <dbReference type="ARBA" id="ARBA00023002"/>
    </source>
</evidence>
<feature type="domain" description="Aldehyde oxidase/xanthine dehydrogenase a/b hammerhead" evidence="3">
    <location>
        <begin position="21"/>
        <end position="142"/>
    </location>
</feature>
<keyword evidence="2" id="KW-0560">Oxidoreductase</keyword>
<comment type="caution">
    <text evidence="4">The sequence shown here is derived from an EMBL/GenBank/DDBJ whole genome shotgun (WGS) entry which is preliminary data.</text>
</comment>
<evidence type="ECO:0000259" key="3">
    <source>
        <dbReference type="SMART" id="SM01008"/>
    </source>
</evidence>
<dbReference type="Pfam" id="PF02738">
    <property type="entry name" value="MoCoBD_1"/>
    <property type="match status" value="1"/>
</dbReference>
<name>A0ABX1MVV8_9RHOO</name>
<gene>
    <name evidence="4" type="ORF">GPA26_16730</name>
</gene>
<dbReference type="InterPro" id="IPR036856">
    <property type="entry name" value="Ald_Oxase/Xan_DH_a/b_sf"/>
</dbReference>
<dbReference type="PANTHER" id="PTHR11908:SF132">
    <property type="entry name" value="ALDEHYDE OXIDASE 1-RELATED"/>
    <property type="match status" value="1"/>
</dbReference>
<accession>A0ABX1MVV8</accession>
<dbReference type="Gene3D" id="3.30.365.10">
    <property type="entry name" value="Aldehyde oxidase/xanthine dehydrogenase, molybdopterin binding domain"/>
    <property type="match status" value="4"/>
</dbReference>
<evidence type="ECO:0000313" key="5">
    <source>
        <dbReference type="Proteomes" id="UP000652074"/>
    </source>
</evidence>
<dbReference type="SUPFAM" id="SSF54665">
    <property type="entry name" value="CO dehydrogenase molybdoprotein N-domain-like"/>
    <property type="match status" value="1"/>
</dbReference>
<sequence length="793" mass="85682">MSEQAIVGTNAPRVDVRDKATGQAQYAADIQLPGMLYGKVVRCWEHAHARVKRLDLSAAAASPGVVRVIGPKDVTAKRYNSSVLDLMVSESMHDMLGDIDDQPIFTEHVKFQGDAICGIIARSEEAAERAAAKVIVEYEPLPVYLTAEASRAPGAVQFTPEKPGNLAFQLPEAMFPNHALGGGDVDGAMREADIVVEDAFYVPKQKQCQMEPHAYVAKVDSGGRLTCWTSSQMPKLVQRKLAKLFDLPMNLMKIVPTVIGGGFGTRLGMISEPQVCAMALAVPGHPVKLQTLREEDWVISPSRHPGKYWMRIGFKRDGTPLACDARFENYKGAYYLDASGTAFTAGAWLGGMYRFPALRYRGESYFTNQGLTGAYRGYGNPQTNFVLEQLIDRGCAEIGADPVEWRKKWHKGVGDDGWCPGVTYPSCALDECLDRGAAAIGWTEKRRKYAKQEGTIRRGVGVAVMNHTSGAMPMLLEHTACTVKLNEDATAEVLFACSDMGQGSHTALKQIAAETLGFPFEHVQLSGGTSDVAGFDIGAHASRTIYVGGAAVKKACEEAKRQLFERASLQLGVPADELDIRNKRIFVKADPSRGIEAEAITRAGVYHFVDPMTGEPGGVPGQIQGYVSFFAPHNSPPFGASFAEVEVDTETGEVRVTELVNAHDIGRAINPAAVEGQLEGGIQQGLGFVLSEETDYDAKGRVQNNSFTDYKMFGPEDMPKITTILVEDADPVGPFGAKSVGESGLVSPVGAVANAIFHAIGIQFIEAPITPEKVLKGIMEKGVRDYASIRGSR</sequence>
<dbReference type="Gene3D" id="3.90.1170.50">
    <property type="entry name" value="Aldehyde oxidase/xanthine dehydrogenase, a/b hammerhead"/>
    <property type="match status" value="1"/>
</dbReference>
<keyword evidence="1" id="KW-0500">Molybdenum</keyword>
<dbReference type="InterPro" id="IPR037165">
    <property type="entry name" value="AldOxase/xan_DH_Mopterin-bd_sf"/>
</dbReference>
<dbReference type="InterPro" id="IPR000674">
    <property type="entry name" value="Ald_Oxase/Xan_DH_a/b"/>
</dbReference>
<dbReference type="SMART" id="SM01008">
    <property type="entry name" value="Ald_Xan_dh_C"/>
    <property type="match status" value="1"/>
</dbReference>
<organism evidence="4 5">
    <name type="scientific">Aromatoleum petrolei</name>
    <dbReference type="NCBI Taxonomy" id="76116"/>
    <lineage>
        <taxon>Bacteria</taxon>
        <taxon>Pseudomonadati</taxon>
        <taxon>Pseudomonadota</taxon>
        <taxon>Betaproteobacteria</taxon>
        <taxon>Rhodocyclales</taxon>
        <taxon>Rhodocyclaceae</taxon>
        <taxon>Aromatoleum</taxon>
    </lineage>
</organism>
<proteinExistence type="predicted"/>
<dbReference type="PANTHER" id="PTHR11908">
    <property type="entry name" value="XANTHINE DEHYDROGENASE"/>
    <property type="match status" value="1"/>
</dbReference>
<keyword evidence="5" id="KW-1185">Reference proteome</keyword>
<evidence type="ECO:0000256" key="1">
    <source>
        <dbReference type="ARBA" id="ARBA00022505"/>
    </source>
</evidence>
<dbReference type="RefSeq" id="WP_169207461.1">
    <property type="nucleotide sequence ID" value="NZ_CP059560.1"/>
</dbReference>
<dbReference type="EMBL" id="WTVR01000035">
    <property type="protein sequence ID" value="NMF90114.1"/>
    <property type="molecule type" value="Genomic_DNA"/>
</dbReference>
<evidence type="ECO:0000313" key="4">
    <source>
        <dbReference type="EMBL" id="NMF90114.1"/>
    </source>
</evidence>
<dbReference type="Proteomes" id="UP000652074">
    <property type="component" value="Unassembled WGS sequence"/>
</dbReference>
<protein>
    <submittedName>
        <fullName evidence="4">Molybdopterin-dependent oxidoreductase</fullName>
    </submittedName>
</protein>